<dbReference type="PROSITE" id="PS50835">
    <property type="entry name" value="IG_LIKE"/>
    <property type="match status" value="1"/>
</dbReference>
<keyword evidence="8" id="KW-0812">Transmembrane</keyword>
<keyword evidence="2" id="KW-1003">Cell membrane</keyword>
<dbReference type="InterPro" id="IPR003599">
    <property type="entry name" value="Ig_sub"/>
</dbReference>
<evidence type="ECO:0000256" key="3">
    <source>
        <dbReference type="ARBA" id="ARBA00022729"/>
    </source>
</evidence>
<feature type="signal peptide" evidence="9">
    <location>
        <begin position="1"/>
        <end position="21"/>
    </location>
</feature>
<dbReference type="PANTHER" id="PTHR19433">
    <property type="entry name" value="T-CELL RECEPTOR ALPHA CHAIN V REGION-RELATED"/>
    <property type="match status" value="1"/>
</dbReference>
<name>A0ABR3N4Q7_9TELE</name>
<dbReference type="SUPFAM" id="SSF48726">
    <property type="entry name" value="Immunoglobulin"/>
    <property type="match status" value="1"/>
</dbReference>
<feature type="chain" id="PRO_5047364799" description="Ig-like domain-containing protein" evidence="9">
    <location>
        <begin position="22"/>
        <end position="342"/>
    </location>
</feature>
<keyword evidence="3 9" id="KW-0732">Signal</keyword>
<evidence type="ECO:0000313" key="11">
    <source>
        <dbReference type="EMBL" id="KAL1271791.1"/>
    </source>
</evidence>
<evidence type="ECO:0000256" key="7">
    <source>
        <dbReference type="ARBA" id="ARBA00023180"/>
    </source>
</evidence>
<gene>
    <name evidence="11" type="ORF">QQF64_030807</name>
</gene>
<dbReference type="InterPro" id="IPR007110">
    <property type="entry name" value="Ig-like_dom"/>
</dbReference>
<reference evidence="11 12" key="1">
    <citation type="submission" date="2023-09" db="EMBL/GenBank/DDBJ databases">
        <authorList>
            <person name="Wang M."/>
        </authorList>
    </citation>
    <scope>NUCLEOTIDE SEQUENCE [LARGE SCALE GENOMIC DNA]</scope>
    <source>
        <strain evidence="11">GT-2023</strain>
        <tissue evidence="11">Liver</tissue>
    </source>
</reference>
<evidence type="ECO:0000256" key="9">
    <source>
        <dbReference type="SAM" id="SignalP"/>
    </source>
</evidence>
<dbReference type="PANTHER" id="PTHR19433:SF133">
    <property type="entry name" value="IMMUNE-TYPE RECEPTOR 5 PRECURSOR-RELATED"/>
    <property type="match status" value="1"/>
</dbReference>
<evidence type="ECO:0000259" key="10">
    <source>
        <dbReference type="PROSITE" id="PS50835"/>
    </source>
</evidence>
<keyword evidence="12" id="KW-1185">Reference proteome</keyword>
<feature type="transmembrane region" description="Helical" evidence="8">
    <location>
        <begin position="255"/>
        <end position="280"/>
    </location>
</feature>
<dbReference type="InterPro" id="IPR013783">
    <property type="entry name" value="Ig-like_fold"/>
</dbReference>
<proteinExistence type="predicted"/>
<keyword evidence="6" id="KW-1015">Disulfide bond</keyword>
<keyword evidence="4" id="KW-0391">Immunity</keyword>
<keyword evidence="5 8" id="KW-0472">Membrane</keyword>
<evidence type="ECO:0000256" key="4">
    <source>
        <dbReference type="ARBA" id="ARBA00022859"/>
    </source>
</evidence>
<evidence type="ECO:0000256" key="6">
    <source>
        <dbReference type="ARBA" id="ARBA00023157"/>
    </source>
</evidence>
<organism evidence="11 12">
    <name type="scientific">Cirrhinus molitorella</name>
    <name type="common">mud carp</name>
    <dbReference type="NCBI Taxonomy" id="172907"/>
    <lineage>
        <taxon>Eukaryota</taxon>
        <taxon>Metazoa</taxon>
        <taxon>Chordata</taxon>
        <taxon>Craniata</taxon>
        <taxon>Vertebrata</taxon>
        <taxon>Euteleostomi</taxon>
        <taxon>Actinopterygii</taxon>
        <taxon>Neopterygii</taxon>
        <taxon>Teleostei</taxon>
        <taxon>Ostariophysi</taxon>
        <taxon>Cypriniformes</taxon>
        <taxon>Cyprinidae</taxon>
        <taxon>Labeoninae</taxon>
        <taxon>Labeonini</taxon>
        <taxon>Cirrhinus</taxon>
    </lineage>
</organism>
<evidence type="ECO:0000256" key="5">
    <source>
        <dbReference type="ARBA" id="ARBA00023136"/>
    </source>
</evidence>
<dbReference type="SMART" id="SM00406">
    <property type="entry name" value="IGv"/>
    <property type="match status" value="1"/>
</dbReference>
<dbReference type="SMART" id="SM00409">
    <property type="entry name" value="IG"/>
    <property type="match status" value="1"/>
</dbReference>
<feature type="domain" description="Ig-like" evidence="10">
    <location>
        <begin position="21"/>
        <end position="137"/>
    </location>
</feature>
<keyword evidence="8" id="KW-1133">Transmembrane helix</keyword>
<evidence type="ECO:0000256" key="2">
    <source>
        <dbReference type="ARBA" id="ARBA00022475"/>
    </source>
</evidence>
<accession>A0ABR3N4Q7</accession>
<dbReference type="InterPro" id="IPR013106">
    <property type="entry name" value="Ig_V-set"/>
</dbReference>
<keyword evidence="7" id="KW-0325">Glycoprotein</keyword>
<dbReference type="Gene3D" id="2.60.40.10">
    <property type="entry name" value="Immunoglobulins"/>
    <property type="match status" value="2"/>
</dbReference>
<dbReference type="InterPro" id="IPR036179">
    <property type="entry name" value="Ig-like_dom_sf"/>
</dbReference>
<sequence length="342" mass="38313">MVRQLCVMIFLLCEIFEIIHGDIIQRNPVVSVNEGDPVVLSCFFLTKQISMSLWYKQITGEEPRLIVSSILHLSKNLFHNGFDSNHFDAIRGSDSFNLTIVNAVQSDSGTYYCAFSFSNIIQFGNGTRLVTEGAEISKPTNLKLPKTELVKSDVNVPLRCSIQNEIVSGGSEHRLYWFKHGSEESPPGSVYVHGNTSDGCVRSSEADCLSPTCMYNLPKKTFNSSQIYCALATCGEILLGKISKHSPDNFQSQNMLIYIQIGLALLLAISFAVNILLCCLRKSERKSHQIQTTNEDDDDVSMNKYREMTYATVQISTKHSRVKKQRHPEDTLYSGLACQQQS</sequence>
<comment type="subcellular location">
    <subcellularLocation>
        <location evidence="1">Cell membrane</location>
    </subcellularLocation>
</comment>
<dbReference type="Pfam" id="PF07686">
    <property type="entry name" value="V-set"/>
    <property type="match status" value="1"/>
</dbReference>
<evidence type="ECO:0000313" key="12">
    <source>
        <dbReference type="Proteomes" id="UP001558613"/>
    </source>
</evidence>
<protein>
    <recommendedName>
        <fullName evidence="10">Ig-like domain-containing protein</fullName>
    </recommendedName>
</protein>
<evidence type="ECO:0000256" key="8">
    <source>
        <dbReference type="SAM" id="Phobius"/>
    </source>
</evidence>
<dbReference type="EMBL" id="JAYMGO010000007">
    <property type="protein sequence ID" value="KAL1271791.1"/>
    <property type="molecule type" value="Genomic_DNA"/>
</dbReference>
<dbReference type="InterPro" id="IPR052051">
    <property type="entry name" value="TCR_complex_component"/>
</dbReference>
<comment type="caution">
    <text evidence="11">The sequence shown here is derived from an EMBL/GenBank/DDBJ whole genome shotgun (WGS) entry which is preliminary data.</text>
</comment>
<evidence type="ECO:0000256" key="1">
    <source>
        <dbReference type="ARBA" id="ARBA00004236"/>
    </source>
</evidence>
<dbReference type="Proteomes" id="UP001558613">
    <property type="component" value="Unassembled WGS sequence"/>
</dbReference>